<dbReference type="AlphaFoldDB" id="A0A6G1MKK8"/>
<keyword evidence="5 8" id="KW-1133">Transmembrane helix</keyword>
<keyword evidence="2" id="KW-0813">Transport</keyword>
<dbReference type="Proteomes" id="UP000479691">
    <property type="component" value="Unassembled WGS sequence"/>
</dbReference>
<name>A0A6G1MKK8_ORBOL</name>
<proteinExistence type="predicted"/>
<evidence type="ECO:0000313" key="10">
    <source>
        <dbReference type="EMBL" id="KAF3213171.1"/>
    </source>
</evidence>
<feature type="transmembrane region" description="Helical" evidence="8">
    <location>
        <begin position="205"/>
        <end position="224"/>
    </location>
</feature>
<feature type="transmembrane region" description="Helical" evidence="8">
    <location>
        <begin position="42"/>
        <end position="63"/>
    </location>
</feature>
<evidence type="ECO:0000256" key="1">
    <source>
        <dbReference type="ARBA" id="ARBA00004127"/>
    </source>
</evidence>
<evidence type="ECO:0000313" key="9">
    <source>
        <dbReference type="EMBL" id="KAF3178314.1"/>
    </source>
</evidence>
<feature type="transmembrane region" description="Helical" evidence="8">
    <location>
        <begin position="130"/>
        <end position="150"/>
    </location>
</feature>
<dbReference type="EMBL" id="WIWS01000036">
    <property type="protein sequence ID" value="KAF3219642.1"/>
    <property type="molecule type" value="Genomic_DNA"/>
</dbReference>
<dbReference type="Proteomes" id="UP000614610">
    <property type="component" value="Unassembled WGS sequence"/>
</dbReference>
<dbReference type="Proteomes" id="UP000472727">
    <property type="component" value="Unassembled WGS sequence"/>
</dbReference>
<evidence type="ECO:0000256" key="3">
    <source>
        <dbReference type="ARBA" id="ARBA00022692"/>
    </source>
</evidence>
<keyword evidence="3 8" id="KW-0812">Transmembrane</keyword>
<dbReference type="Gene3D" id="1.20.1280.290">
    <property type="match status" value="1"/>
</dbReference>
<evidence type="ECO:0000256" key="4">
    <source>
        <dbReference type="ARBA" id="ARBA00022737"/>
    </source>
</evidence>
<feature type="transmembrane region" description="Helical" evidence="8">
    <location>
        <begin position="244"/>
        <end position="263"/>
    </location>
</feature>
<dbReference type="EMBL" id="WIPF01000008">
    <property type="protein sequence ID" value="KAF3230305.1"/>
    <property type="molecule type" value="Genomic_DNA"/>
</dbReference>
<feature type="transmembrane region" description="Helical" evidence="8">
    <location>
        <begin position="94"/>
        <end position="118"/>
    </location>
</feature>
<evidence type="ECO:0000313" key="15">
    <source>
        <dbReference type="Proteomes" id="UP000483672"/>
    </source>
</evidence>
<dbReference type="OrthoDB" id="75720at2759"/>
<evidence type="ECO:0000256" key="7">
    <source>
        <dbReference type="SAM" id="MobiDB-lite"/>
    </source>
</evidence>
<dbReference type="EMBL" id="JAABOE010000041">
    <property type="protein sequence ID" value="KAF3178314.1"/>
    <property type="molecule type" value="Genomic_DNA"/>
</dbReference>
<dbReference type="InterPro" id="IPR005282">
    <property type="entry name" value="LC_transporter"/>
</dbReference>
<dbReference type="SMART" id="SM00679">
    <property type="entry name" value="CTNS"/>
    <property type="match status" value="2"/>
</dbReference>
<dbReference type="EMBL" id="WIWT01000026">
    <property type="protein sequence ID" value="KAF3213171.1"/>
    <property type="molecule type" value="Genomic_DNA"/>
</dbReference>
<dbReference type="GO" id="GO:0015184">
    <property type="term" value="F:L-cystine transmembrane transporter activity"/>
    <property type="evidence" value="ECO:0007669"/>
    <property type="project" value="TreeGrafter"/>
</dbReference>
<comment type="subcellular location">
    <subcellularLocation>
        <location evidence="1">Endomembrane system</location>
        <topology evidence="1">Multi-pass membrane protein</topology>
    </subcellularLocation>
</comment>
<dbReference type="GO" id="GO:0005774">
    <property type="term" value="C:vacuolar membrane"/>
    <property type="evidence" value="ECO:0007669"/>
    <property type="project" value="TreeGrafter"/>
</dbReference>
<evidence type="ECO:0000313" key="12">
    <source>
        <dbReference type="EMBL" id="KAF3230305.1"/>
    </source>
</evidence>
<dbReference type="InterPro" id="IPR006603">
    <property type="entry name" value="PQ-loop_rpt"/>
</dbReference>
<dbReference type="PANTHER" id="PTHR13131:SF5">
    <property type="entry name" value="CYSTINOSIN"/>
    <property type="match status" value="1"/>
</dbReference>
<feature type="compositionally biased region" description="Acidic residues" evidence="7">
    <location>
        <begin position="311"/>
        <end position="326"/>
    </location>
</feature>
<evidence type="ECO:0000256" key="8">
    <source>
        <dbReference type="SAM" id="Phobius"/>
    </source>
</evidence>
<evidence type="ECO:0000256" key="5">
    <source>
        <dbReference type="ARBA" id="ARBA00022989"/>
    </source>
</evidence>
<evidence type="ECO:0000313" key="14">
    <source>
        <dbReference type="Proteomes" id="UP000479691"/>
    </source>
</evidence>
<accession>A0A6G1MKK8</accession>
<feature type="transmembrane region" description="Helical" evidence="8">
    <location>
        <begin position="283"/>
        <end position="302"/>
    </location>
</feature>
<dbReference type="PANTHER" id="PTHR13131">
    <property type="entry name" value="CYSTINOSIN"/>
    <property type="match status" value="1"/>
</dbReference>
<feature type="transmembrane region" description="Helical" evidence="8">
    <location>
        <begin position="12"/>
        <end position="30"/>
    </location>
</feature>
<keyword evidence="6 8" id="KW-0472">Membrane</keyword>
<evidence type="ECO:0000256" key="6">
    <source>
        <dbReference type="ARBA" id="ARBA00023136"/>
    </source>
</evidence>
<organism evidence="10 16">
    <name type="scientific">Orbilia oligospora</name>
    <name type="common">Nematode-trapping fungus</name>
    <name type="synonym">Arthrobotrys oligospora</name>
    <dbReference type="NCBI Taxonomy" id="2813651"/>
    <lineage>
        <taxon>Eukaryota</taxon>
        <taxon>Fungi</taxon>
        <taxon>Dikarya</taxon>
        <taxon>Ascomycota</taxon>
        <taxon>Pezizomycotina</taxon>
        <taxon>Orbiliomycetes</taxon>
        <taxon>Orbiliales</taxon>
        <taxon>Orbiliaceae</taxon>
        <taxon>Orbilia</taxon>
    </lineage>
</organism>
<feature type="region of interest" description="Disordered" evidence="7">
    <location>
        <begin position="309"/>
        <end position="355"/>
    </location>
</feature>
<protein>
    <recommendedName>
        <fullName evidence="17">Cystinosin</fullName>
    </recommendedName>
</protein>
<dbReference type="Proteomes" id="UP000483672">
    <property type="component" value="Unassembled WGS sequence"/>
</dbReference>
<dbReference type="GO" id="GO:0012505">
    <property type="term" value="C:endomembrane system"/>
    <property type="evidence" value="ECO:0007669"/>
    <property type="project" value="UniProtKB-SubCell"/>
</dbReference>
<comment type="caution">
    <text evidence="10">The sequence shown here is derived from an EMBL/GenBank/DDBJ whole genome shotgun (WGS) entry which is preliminary data.</text>
</comment>
<dbReference type="GO" id="GO:0000324">
    <property type="term" value="C:fungal-type vacuole"/>
    <property type="evidence" value="ECO:0007669"/>
    <property type="project" value="TreeGrafter"/>
</dbReference>
<evidence type="ECO:0000313" key="11">
    <source>
        <dbReference type="EMBL" id="KAF3219642.1"/>
    </source>
</evidence>
<feature type="compositionally biased region" description="Basic and acidic residues" evidence="7">
    <location>
        <begin position="327"/>
        <end position="349"/>
    </location>
</feature>
<sequence length="355" mass="39606">MTAITWRDVAEGISWIVGWTYFALWTFSFYPQFLQNRARRSTLGVATSYFPLNILGFLCYSLYTALLLYSPTIRSEYATRYPNAPNPTVRLNDLAFAVHALVLATLTYSQFFPAIWGYETGRKRERTRPIIWGVIIGIISTLLLIASIAAGNEADGELDTPVSKNVTTTPTTPNPFPNQRITIAAGSITVINQDENNNFFSFDKINYLDVTTALSLSKLIVTLIKYLPQIYINYVNKSTEGFSIWQILADFFGGVLSLVQLGIDAALEGGWDGVKGNLVKTGLGVISMALNVVFIIQHYVIYNGREQVVGSDEDDEDDEEEEEGRVDEEAGRGSTERTPLVRERERYVDDGGVSE</sequence>
<evidence type="ECO:0000313" key="13">
    <source>
        <dbReference type="Proteomes" id="UP000472727"/>
    </source>
</evidence>
<evidence type="ECO:0000313" key="16">
    <source>
        <dbReference type="Proteomes" id="UP000614610"/>
    </source>
</evidence>
<reference evidence="13 14" key="1">
    <citation type="submission" date="2019-06" db="EMBL/GenBank/DDBJ databases">
        <authorList>
            <person name="Palmer J.M."/>
        </authorList>
    </citation>
    <scope>NUCLEOTIDE SEQUENCE</scope>
    <source>
        <strain evidence="11 13">TWF106</strain>
        <strain evidence="12 15">TWF191</strain>
        <strain evidence="10">TWF679</strain>
        <strain evidence="9 14">TWF788</strain>
    </source>
</reference>
<dbReference type="Pfam" id="PF04193">
    <property type="entry name" value="PQ-loop"/>
    <property type="match status" value="2"/>
</dbReference>
<evidence type="ECO:0008006" key="17">
    <source>
        <dbReference type="Google" id="ProtNLM"/>
    </source>
</evidence>
<gene>
    <name evidence="11" type="ORF">TWF106_007065</name>
    <name evidence="12" type="ORF">TWF191_010191</name>
    <name evidence="10" type="ORF">TWF679_005397</name>
    <name evidence="9" type="ORF">TWF788_007493</name>
</gene>
<evidence type="ECO:0000256" key="2">
    <source>
        <dbReference type="ARBA" id="ARBA00022448"/>
    </source>
</evidence>
<keyword evidence="4" id="KW-0677">Repeat</keyword>